<dbReference type="EMBL" id="JAGSNF010000004">
    <property type="protein sequence ID" value="MBR7742636.1"/>
    <property type="molecule type" value="Genomic_DNA"/>
</dbReference>
<sequence length="301" mass="32258">MSWLVGAVPGLVAAVAVYLLLRGWRMLRTDPATDLHVEDLALLQGSTKRRATSQGPLAALSYRLAPAVRRSMPASATTWLRRQIDQAGRPAGMDVDSVIARGVMWAVIVSPAVVIFVLQGRIIPVLLAVGAILVMPLSRLSAVARKRREQIDRDLPDFLDVLAVTVSAGIGFRQALAVVAQRFGGPLSEEIMTTLHQIGTGASVRAAFRSLRERNSSESIEEFATAYLQAEELGAPLVDTLNQIAGDMRRASAQRFRQKAASLAPRVTLLTTIVMVPGAMVLLVVGLFIGSDLDLGSFGGL</sequence>
<protein>
    <submittedName>
        <fullName evidence="9">Type II secretion system F family protein</fullName>
    </submittedName>
</protein>
<dbReference type="InterPro" id="IPR045980">
    <property type="entry name" value="DUF5936"/>
</dbReference>
<keyword evidence="2" id="KW-1003">Cell membrane</keyword>
<dbReference type="RefSeq" id="WP_211601791.1">
    <property type="nucleotide sequence ID" value="NZ_JAGSNF010000004.1"/>
</dbReference>
<gene>
    <name evidence="9" type="ORF">KC207_04960</name>
</gene>
<evidence type="ECO:0000259" key="7">
    <source>
        <dbReference type="Pfam" id="PF00482"/>
    </source>
</evidence>
<dbReference type="InterPro" id="IPR042094">
    <property type="entry name" value="T2SS_GspF_sf"/>
</dbReference>
<proteinExistence type="predicted"/>
<evidence type="ECO:0000256" key="4">
    <source>
        <dbReference type="ARBA" id="ARBA00022989"/>
    </source>
</evidence>
<dbReference type="PANTHER" id="PTHR35007:SF2">
    <property type="entry name" value="PILUS ASSEMBLE PROTEIN"/>
    <property type="match status" value="1"/>
</dbReference>
<evidence type="ECO:0000256" key="5">
    <source>
        <dbReference type="ARBA" id="ARBA00023136"/>
    </source>
</evidence>
<feature type="transmembrane region" description="Helical" evidence="6">
    <location>
        <begin position="267"/>
        <end position="289"/>
    </location>
</feature>
<name>A0A941D6Q5_9MICO</name>
<feature type="domain" description="DUF5936" evidence="8">
    <location>
        <begin position="10"/>
        <end position="129"/>
    </location>
</feature>
<feature type="transmembrane region" description="Helical" evidence="6">
    <location>
        <begin position="6"/>
        <end position="24"/>
    </location>
</feature>
<dbReference type="Proteomes" id="UP000677016">
    <property type="component" value="Unassembled WGS sequence"/>
</dbReference>
<dbReference type="Pfam" id="PF19359">
    <property type="entry name" value="DUF5936"/>
    <property type="match status" value="1"/>
</dbReference>
<evidence type="ECO:0000313" key="9">
    <source>
        <dbReference type="EMBL" id="MBR7742636.1"/>
    </source>
</evidence>
<dbReference type="PANTHER" id="PTHR35007">
    <property type="entry name" value="INTEGRAL MEMBRANE PROTEIN-RELATED"/>
    <property type="match status" value="1"/>
</dbReference>
<feature type="domain" description="Type II secretion system protein GspF" evidence="7">
    <location>
        <begin position="158"/>
        <end position="284"/>
    </location>
</feature>
<accession>A0A941D6Q5</accession>
<feature type="transmembrane region" description="Helical" evidence="6">
    <location>
        <begin position="122"/>
        <end position="140"/>
    </location>
</feature>
<feature type="transmembrane region" description="Helical" evidence="6">
    <location>
        <begin position="98"/>
        <end position="116"/>
    </location>
</feature>
<keyword evidence="10" id="KW-1185">Reference proteome</keyword>
<comment type="subcellular location">
    <subcellularLocation>
        <location evidence="1">Cell membrane</location>
        <topology evidence="1">Multi-pass membrane protein</topology>
    </subcellularLocation>
</comment>
<keyword evidence="3 6" id="KW-0812">Transmembrane</keyword>
<evidence type="ECO:0000256" key="1">
    <source>
        <dbReference type="ARBA" id="ARBA00004651"/>
    </source>
</evidence>
<organism evidence="9 10">
    <name type="scientific">Phycicoccus avicenniae</name>
    <dbReference type="NCBI Taxonomy" id="2828860"/>
    <lineage>
        <taxon>Bacteria</taxon>
        <taxon>Bacillati</taxon>
        <taxon>Actinomycetota</taxon>
        <taxon>Actinomycetes</taxon>
        <taxon>Micrococcales</taxon>
        <taxon>Intrasporangiaceae</taxon>
        <taxon>Phycicoccus</taxon>
    </lineage>
</organism>
<dbReference type="InterPro" id="IPR018076">
    <property type="entry name" value="T2SS_GspF_dom"/>
</dbReference>
<reference evidence="9" key="1">
    <citation type="submission" date="2021-04" db="EMBL/GenBank/DDBJ databases">
        <title>Phycicoccus avicenniae sp. nov., a novel endophytic actinomycetes isolated from branch of Avicennia mariana.</title>
        <authorList>
            <person name="Tuo L."/>
        </authorList>
    </citation>
    <scope>NUCLEOTIDE SEQUENCE</scope>
    <source>
        <strain evidence="9">BSK3Z-2</strain>
    </source>
</reference>
<evidence type="ECO:0000256" key="2">
    <source>
        <dbReference type="ARBA" id="ARBA00022475"/>
    </source>
</evidence>
<dbReference type="GO" id="GO:0005886">
    <property type="term" value="C:plasma membrane"/>
    <property type="evidence" value="ECO:0007669"/>
    <property type="project" value="UniProtKB-SubCell"/>
</dbReference>
<comment type="caution">
    <text evidence="9">The sequence shown here is derived from an EMBL/GenBank/DDBJ whole genome shotgun (WGS) entry which is preliminary data.</text>
</comment>
<evidence type="ECO:0000256" key="3">
    <source>
        <dbReference type="ARBA" id="ARBA00022692"/>
    </source>
</evidence>
<evidence type="ECO:0000259" key="8">
    <source>
        <dbReference type="Pfam" id="PF19359"/>
    </source>
</evidence>
<keyword evidence="5 6" id="KW-0472">Membrane</keyword>
<dbReference type="Gene3D" id="1.20.81.30">
    <property type="entry name" value="Type II secretion system (T2SS), domain F"/>
    <property type="match status" value="1"/>
</dbReference>
<dbReference type="Pfam" id="PF00482">
    <property type="entry name" value="T2SSF"/>
    <property type="match status" value="1"/>
</dbReference>
<evidence type="ECO:0000256" key="6">
    <source>
        <dbReference type="SAM" id="Phobius"/>
    </source>
</evidence>
<evidence type="ECO:0000313" key="10">
    <source>
        <dbReference type="Proteomes" id="UP000677016"/>
    </source>
</evidence>
<dbReference type="AlphaFoldDB" id="A0A941D6Q5"/>
<keyword evidence="4 6" id="KW-1133">Transmembrane helix</keyword>